<dbReference type="Proteomes" id="UP000257109">
    <property type="component" value="Unassembled WGS sequence"/>
</dbReference>
<organism evidence="1 2">
    <name type="scientific">Mucuna pruriens</name>
    <name type="common">Velvet bean</name>
    <name type="synonym">Dolichos pruriens</name>
    <dbReference type="NCBI Taxonomy" id="157652"/>
    <lineage>
        <taxon>Eukaryota</taxon>
        <taxon>Viridiplantae</taxon>
        <taxon>Streptophyta</taxon>
        <taxon>Embryophyta</taxon>
        <taxon>Tracheophyta</taxon>
        <taxon>Spermatophyta</taxon>
        <taxon>Magnoliopsida</taxon>
        <taxon>eudicotyledons</taxon>
        <taxon>Gunneridae</taxon>
        <taxon>Pentapetalae</taxon>
        <taxon>rosids</taxon>
        <taxon>fabids</taxon>
        <taxon>Fabales</taxon>
        <taxon>Fabaceae</taxon>
        <taxon>Papilionoideae</taxon>
        <taxon>50 kb inversion clade</taxon>
        <taxon>NPAAA clade</taxon>
        <taxon>indigoferoid/millettioid clade</taxon>
        <taxon>Phaseoleae</taxon>
        <taxon>Mucuna</taxon>
    </lineage>
</organism>
<sequence length="99" mass="11140">MEKQRFSGIPPRTIHTFKNLMTIFASQFATNRAKRLKVADLFDINQAKEESLKKYLIVGAENPVLMSAAEQIFSAGEKRMRPALVFLVSRATAELLGLK</sequence>
<name>A0A371EN67_MUCPR</name>
<feature type="non-terminal residue" evidence="1">
    <location>
        <position position="1"/>
    </location>
</feature>
<dbReference type="STRING" id="157652.A0A371EN67"/>
<dbReference type="OrthoDB" id="1706714at2759"/>
<dbReference type="Gene3D" id="1.10.600.10">
    <property type="entry name" value="Farnesyl Diphosphate Synthase"/>
    <property type="match status" value="1"/>
</dbReference>
<accession>A0A371EN67</accession>
<protein>
    <submittedName>
        <fullName evidence="1">Solanesyl diphosphate synthase 2, chloroplastic</fullName>
    </submittedName>
</protein>
<dbReference type="InterPro" id="IPR008949">
    <property type="entry name" value="Isoprenoid_synthase_dom_sf"/>
</dbReference>
<dbReference type="EMBL" id="QJKJ01013034">
    <property type="protein sequence ID" value="RDX67349.1"/>
    <property type="molecule type" value="Genomic_DNA"/>
</dbReference>
<comment type="caution">
    <text evidence="1">The sequence shown here is derived from an EMBL/GenBank/DDBJ whole genome shotgun (WGS) entry which is preliminary data.</text>
</comment>
<gene>
    <name evidence="1" type="primary">SPS2</name>
    <name evidence="1" type="ORF">CR513_53789</name>
</gene>
<keyword evidence="2" id="KW-1185">Reference proteome</keyword>
<evidence type="ECO:0000313" key="1">
    <source>
        <dbReference type="EMBL" id="RDX67349.1"/>
    </source>
</evidence>
<proteinExistence type="predicted"/>
<reference evidence="1" key="1">
    <citation type="submission" date="2018-05" db="EMBL/GenBank/DDBJ databases">
        <title>Draft genome of Mucuna pruriens seed.</title>
        <authorList>
            <person name="Nnadi N.E."/>
            <person name="Vos R."/>
            <person name="Hasami M.H."/>
            <person name="Devisetty U.K."/>
            <person name="Aguiy J.C."/>
        </authorList>
    </citation>
    <scope>NUCLEOTIDE SEQUENCE [LARGE SCALE GENOMIC DNA]</scope>
    <source>
        <strain evidence="1">JCA_2017</strain>
    </source>
</reference>
<evidence type="ECO:0000313" key="2">
    <source>
        <dbReference type="Proteomes" id="UP000257109"/>
    </source>
</evidence>
<dbReference type="AlphaFoldDB" id="A0A371EN67"/>